<dbReference type="EMBL" id="LCBS01000018">
    <property type="protein sequence ID" value="KKS16564.1"/>
    <property type="molecule type" value="Genomic_DNA"/>
</dbReference>
<dbReference type="SMART" id="SM00448">
    <property type="entry name" value="REC"/>
    <property type="match status" value="1"/>
</dbReference>
<dbReference type="InterPro" id="IPR050595">
    <property type="entry name" value="Bact_response_regulator"/>
</dbReference>
<feature type="modified residue" description="4-aspartylphosphate" evidence="2">
    <location>
        <position position="53"/>
    </location>
</feature>
<dbReference type="PANTHER" id="PTHR44591:SF3">
    <property type="entry name" value="RESPONSE REGULATORY DOMAIN-CONTAINING PROTEIN"/>
    <property type="match status" value="1"/>
</dbReference>
<protein>
    <submittedName>
        <fullName evidence="4">Response regulator protein</fullName>
    </submittedName>
</protein>
<proteinExistence type="predicted"/>
<keyword evidence="1 2" id="KW-0597">Phosphoprotein</keyword>
<dbReference type="PANTHER" id="PTHR44591">
    <property type="entry name" value="STRESS RESPONSE REGULATOR PROTEIN 1"/>
    <property type="match status" value="1"/>
</dbReference>
<feature type="domain" description="Response regulatory" evidence="3">
    <location>
        <begin position="4"/>
        <end position="120"/>
    </location>
</feature>
<evidence type="ECO:0000313" key="5">
    <source>
        <dbReference type="Proteomes" id="UP000034163"/>
    </source>
</evidence>
<dbReference type="InterPro" id="IPR001789">
    <property type="entry name" value="Sig_transdc_resp-reg_receiver"/>
</dbReference>
<reference evidence="4 5" key="1">
    <citation type="journal article" date="2015" name="Nature">
        <title>rRNA introns, odd ribosomes, and small enigmatic genomes across a large radiation of phyla.</title>
        <authorList>
            <person name="Brown C.T."/>
            <person name="Hug L.A."/>
            <person name="Thomas B.C."/>
            <person name="Sharon I."/>
            <person name="Castelle C.J."/>
            <person name="Singh A."/>
            <person name="Wilkins M.J."/>
            <person name="Williams K.H."/>
            <person name="Banfield J.F."/>
        </authorList>
    </citation>
    <scope>NUCLEOTIDE SEQUENCE [LARGE SCALE GENOMIC DNA]</scope>
</reference>
<name>A0A0G0WUT7_UNCKA</name>
<dbReference type="SUPFAM" id="SSF52172">
    <property type="entry name" value="CheY-like"/>
    <property type="match status" value="1"/>
</dbReference>
<dbReference type="Pfam" id="PF00072">
    <property type="entry name" value="Response_reg"/>
    <property type="match status" value="1"/>
</dbReference>
<dbReference type="Proteomes" id="UP000034163">
    <property type="component" value="Unassembled WGS sequence"/>
</dbReference>
<organism evidence="4 5">
    <name type="scientific">candidate division WWE3 bacterium GW2011_GWB1_41_6</name>
    <dbReference type="NCBI Taxonomy" id="1619112"/>
    <lineage>
        <taxon>Bacteria</taxon>
        <taxon>Katanobacteria</taxon>
    </lineage>
</organism>
<evidence type="ECO:0000256" key="2">
    <source>
        <dbReference type="PROSITE-ProRule" id="PRU00169"/>
    </source>
</evidence>
<evidence type="ECO:0000259" key="3">
    <source>
        <dbReference type="PROSITE" id="PS50110"/>
    </source>
</evidence>
<evidence type="ECO:0000313" key="4">
    <source>
        <dbReference type="EMBL" id="KKS16564.1"/>
    </source>
</evidence>
<comment type="caution">
    <text evidence="4">The sequence shown here is derived from an EMBL/GenBank/DDBJ whole genome shotgun (WGS) entry which is preliminary data.</text>
</comment>
<dbReference type="PROSITE" id="PS50110">
    <property type="entry name" value="RESPONSE_REGULATORY"/>
    <property type="match status" value="1"/>
</dbReference>
<dbReference type="CDD" id="cd17574">
    <property type="entry name" value="REC_OmpR"/>
    <property type="match status" value="1"/>
</dbReference>
<sequence>MSKTILIIEDEADIRLLYAEVLRDAGYNVHEAADGTTGLEKALKEDWELLLLDIVLPGNDGVNILKKIKENSTLQKKPVLLLTNLGVEHVINDCFELGANGYLIKSEITPDKIVNEVGNYFHE</sequence>
<gene>
    <name evidence="4" type="ORF">UU72_C0018G0002</name>
</gene>
<dbReference type="GO" id="GO:0000160">
    <property type="term" value="P:phosphorelay signal transduction system"/>
    <property type="evidence" value="ECO:0007669"/>
    <property type="project" value="InterPro"/>
</dbReference>
<accession>A0A0G0WUT7</accession>
<evidence type="ECO:0000256" key="1">
    <source>
        <dbReference type="ARBA" id="ARBA00022553"/>
    </source>
</evidence>
<dbReference type="Gene3D" id="3.40.50.2300">
    <property type="match status" value="1"/>
</dbReference>
<dbReference type="AlphaFoldDB" id="A0A0G0WUT7"/>
<dbReference type="InterPro" id="IPR011006">
    <property type="entry name" value="CheY-like_superfamily"/>
</dbReference>